<feature type="transmembrane region" description="Helical" evidence="17">
    <location>
        <begin position="684"/>
        <end position="704"/>
    </location>
</feature>
<accession>A0A7R8CAL6</accession>
<evidence type="ECO:0000256" key="11">
    <source>
        <dbReference type="ARBA" id="ARBA00023034"/>
    </source>
</evidence>
<keyword evidence="6 17" id="KW-0812">Transmembrane</keyword>
<keyword evidence="14" id="KW-1015">Disulfide bond</keyword>
<keyword evidence="19" id="KW-0328">Glycosyltransferase</keyword>
<evidence type="ECO:0000256" key="12">
    <source>
        <dbReference type="ARBA" id="ARBA00023055"/>
    </source>
</evidence>
<dbReference type="InterPro" id="IPR029044">
    <property type="entry name" value="Nucleotide-diphossugar_trans"/>
</dbReference>
<sequence>MANEALRNGKGEHGLPIIGDSQEKAYSDNGFNGDVSDLISIHRSVPDIRNPGCKSKRYRAYLPRVSFVIPFHNEHPSVLFRTFHSILRRAPRSLIKEIILVDDASTQASIKQPLMHHIAIFNLSEVVKVVRLPERGGLITARLAGAKKSLGDVIVFLDSHTEANANFLPPLLEPIAEDYRTVVCPFIDVIDHDTFAYSAQDEGRRGAFDWQLFYKRLPLLESDLKDPTKPFNSPVMAGGLFAISARFFWELGGYDEGLQIWGGEQYELSFKIWQCGGKLVDSPCSRIGHIYRAFVPFSSGGKDGYMLHNHKRVIENINPGDLSKQKEVRQRLQCKSFKWFMEEIAFDLVKHYPAVEPPDFASGFIRTVKNPNLCIGSSNEGPHSKLIVTECSHEFRLSFRKDMRFKSLEGVCWDAGSYNDGSHIGTYSCHGQQGNQLFKYDLKTKRILQGGNNRCLEHSPIDNDLVMKTCADKISQQWVMTEVNLKLLNNRASWKKKKKTAAFCPYTLLQLLTSYIDTMKTKNSDGHASIKMTQHYEIGSMSDLSDLDRLHTPYSPLICGKDDDEGEEEDSEEEECRPPKPPPIDNVMIHMVPEGSKSRWSHIDDLDSFFKQVYEYHQKNGFSVMILREFMELIQFAFIVPSNLMWEYLLFKSPWAPFDKWHLKEDYKRLHKKKELSESLQSKILLLALLNLILMPVILLYQIVRFFFFYVELVKREPGTLGVRKWSPYARLYLRHFNEHDHELKTRLNRAYKASNTYLDGFVSPVLAVIAHNAAFFTGSILAVFIVLTVWDEDVLSVEHVLTVMTALTGVVAFMRLFIPDDNLVFCPEKSLTSVLAHIHYFPVSWKGNAHTSKVMNNLQNLFPYTFVFLLQEIISPVSFTVSVTGVGDVCSFAQMDCRRHGDPHWQANRSPDGGLNEEGLHHVKAEDGKTEMSLVHFALTNPDWKIPETAEPFINALKEQAGKDAELLPTLAEEENPLYNSLNSLNNVGGIYANLASSTLLDINSHQHHQGTSFLLGAPQGASIIAESSQKPPPPPSLLCSRVVGGSSSLAPPPNLRQDLRRLGLEYTAADMSFSALYLHEMHYRTITRQNTVISGGRRTSFNELEEESEMEGPLIQDLNNRLVASSTDS</sequence>
<feature type="compositionally biased region" description="Acidic residues" evidence="16">
    <location>
        <begin position="562"/>
        <end position="575"/>
    </location>
</feature>
<feature type="domain" description="Ricin B lectin" evidence="18">
    <location>
        <begin position="362"/>
        <end position="481"/>
    </location>
</feature>
<gene>
    <name evidence="19" type="ORF">LSAA_688</name>
</gene>
<dbReference type="Gene3D" id="3.90.550.10">
    <property type="entry name" value="Spore Coat Polysaccharide Biosynthesis Protein SpsA, Chain A"/>
    <property type="match status" value="1"/>
</dbReference>
<evidence type="ECO:0000256" key="1">
    <source>
        <dbReference type="ARBA" id="ARBA00004323"/>
    </source>
</evidence>
<dbReference type="Pfam" id="PF00535">
    <property type="entry name" value="Glycos_transf_2"/>
    <property type="match status" value="1"/>
</dbReference>
<dbReference type="GO" id="GO:0006914">
    <property type="term" value="P:autophagy"/>
    <property type="evidence" value="ECO:0007669"/>
    <property type="project" value="UniProtKB-KW"/>
</dbReference>
<dbReference type="InterPro" id="IPR045885">
    <property type="entry name" value="GalNAc-T"/>
</dbReference>
<keyword evidence="7" id="KW-0430">Lectin</keyword>
<dbReference type="GO" id="GO:0006869">
    <property type="term" value="P:lipid transport"/>
    <property type="evidence" value="ECO:0007669"/>
    <property type="project" value="UniProtKB-KW"/>
</dbReference>
<dbReference type="Gene3D" id="2.80.10.50">
    <property type="match status" value="1"/>
</dbReference>
<protein>
    <submittedName>
        <fullName evidence="19">GALNT</fullName>
        <ecNumber evidence="19">2.4.1.41</ecNumber>
    </submittedName>
</protein>
<dbReference type="Proteomes" id="UP000675881">
    <property type="component" value="Chromosome 1"/>
</dbReference>
<reference evidence="19" key="1">
    <citation type="submission" date="2021-02" db="EMBL/GenBank/DDBJ databases">
        <authorList>
            <person name="Bekaert M."/>
        </authorList>
    </citation>
    <scope>NUCLEOTIDE SEQUENCE</scope>
    <source>
        <strain evidence="19">IoA-00</strain>
    </source>
</reference>
<evidence type="ECO:0000256" key="7">
    <source>
        <dbReference type="ARBA" id="ARBA00022734"/>
    </source>
</evidence>
<dbReference type="GO" id="GO:0000139">
    <property type="term" value="C:Golgi membrane"/>
    <property type="evidence" value="ECO:0007669"/>
    <property type="project" value="UniProtKB-SubCell"/>
</dbReference>
<proteinExistence type="inferred from homology"/>
<keyword evidence="15" id="KW-0325">Glycoprotein</keyword>
<keyword evidence="13 17" id="KW-0472">Membrane</keyword>
<evidence type="ECO:0000256" key="10">
    <source>
        <dbReference type="ARBA" id="ARBA00023006"/>
    </source>
</evidence>
<feature type="transmembrane region" description="Helical" evidence="17">
    <location>
        <begin position="762"/>
        <end position="788"/>
    </location>
</feature>
<evidence type="ECO:0000256" key="16">
    <source>
        <dbReference type="SAM" id="MobiDB-lite"/>
    </source>
</evidence>
<evidence type="ECO:0000256" key="3">
    <source>
        <dbReference type="ARBA" id="ARBA00005680"/>
    </source>
</evidence>
<name>A0A7R8CAL6_LEPSM</name>
<feature type="transmembrane region" description="Helical" evidence="17">
    <location>
        <begin position="800"/>
        <end position="819"/>
    </location>
</feature>
<evidence type="ECO:0000256" key="8">
    <source>
        <dbReference type="ARBA" id="ARBA00022968"/>
    </source>
</evidence>
<dbReference type="InterPro" id="IPR035992">
    <property type="entry name" value="Ricin_B-like_lectins"/>
</dbReference>
<comment type="similarity">
    <text evidence="3">Belongs to the glycosyltransferase 2 family. GalNAc-T subfamily.</text>
</comment>
<comment type="subcellular location">
    <subcellularLocation>
        <location evidence="1">Golgi apparatus membrane</location>
        <topology evidence="1">Single-pass type II membrane protein</topology>
    </subcellularLocation>
    <subcellularLocation>
        <location evidence="2">Preautophagosomal structure membrane</location>
        <topology evidence="2">Multi-pass membrane protein</topology>
    </subcellularLocation>
</comment>
<dbReference type="EMBL" id="HG994580">
    <property type="protein sequence ID" value="CAF2752345.1"/>
    <property type="molecule type" value="Genomic_DNA"/>
</dbReference>
<dbReference type="CDD" id="cd02510">
    <property type="entry name" value="pp-GalNAc-T"/>
    <property type="match status" value="1"/>
</dbReference>
<keyword evidence="9 17" id="KW-1133">Transmembrane helix</keyword>
<evidence type="ECO:0000256" key="14">
    <source>
        <dbReference type="ARBA" id="ARBA00023157"/>
    </source>
</evidence>
<organism evidence="19 20">
    <name type="scientific">Lepeophtheirus salmonis</name>
    <name type="common">Salmon louse</name>
    <name type="synonym">Caligus salmonis</name>
    <dbReference type="NCBI Taxonomy" id="72036"/>
    <lineage>
        <taxon>Eukaryota</taxon>
        <taxon>Metazoa</taxon>
        <taxon>Ecdysozoa</taxon>
        <taxon>Arthropoda</taxon>
        <taxon>Crustacea</taxon>
        <taxon>Multicrustacea</taxon>
        <taxon>Hexanauplia</taxon>
        <taxon>Copepoda</taxon>
        <taxon>Siphonostomatoida</taxon>
        <taxon>Caligidae</taxon>
        <taxon>Lepeophtheirus</taxon>
    </lineage>
</organism>
<evidence type="ECO:0000313" key="20">
    <source>
        <dbReference type="Proteomes" id="UP000675881"/>
    </source>
</evidence>
<keyword evidence="10" id="KW-0072">Autophagy</keyword>
<dbReference type="PROSITE" id="PS50231">
    <property type="entry name" value="RICIN_B_LECTIN"/>
    <property type="match status" value="1"/>
</dbReference>
<evidence type="ECO:0000256" key="2">
    <source>
        <dbReference type="ARBA" id="ARBA00004511"/>
    </source>
</evidence>
<dbReference type="GO" id="GO:0030246">
    <property type="term" value="F:carbohydrate binding"/>
    <property type="evidence" value="ECO:0007669"/>
    <property type="project" value="UniProtKB-KW"/>
</dbReference>
<dbReference type="InterPro" id="IPR000772">
    <property type="entry name" value="Ricin_B_lectin"/>
</dbReference>
<evidence type="ECO:0000256" key="15">
    <source>
        <dbReference type="ARBA" id="ARBA00023180"/>
    </source>
</evidence>
<evidence type="ECO:0000256" key="6">
    <source>
        <dbReference type="ARBA" id="ARBA00022692"/>
    </source>
</evidence>
<evidence type="ECO:0000259" key="18">
    <source>
        <dbReference type="SMART" id="SM00458"/>
    </source>
</evidence>
<dbReference type="Pfam" id="PF04109">
    <property type="entry name" value="ATG9"/>
    <property type="match status" value="2"/>
</dbReference>
<dbReference type="InterPro" id="IPR001173">
    <property type="entry name" value="Glyco_trans_2-like"/>
</dbReference>
<dbReference type="OrthoDB" id="2020634at2759"/>
<evidence type="ECO:0000256" key="13">
    <source>
        <dbReference type="ARBA" id="ARBA00023136"/>
    </source>
</evidence>
<keyword evidence="8" id="KW-0735">Signal-anchor</keyword>
<feature type="transmembrane region" description="Helical" evidence="17">
    <location>
        <begin position="633"/>
        <end position="651"/>
    </location>
</feature>
<feature type="region of interest" description="Disordered" evidence="16">
    <location>
        <begin position="558"/>
        <end position="585"/>
    </location>
</feature>
<dbReference type="AlphaFoldDB" id="A0A7R8CAL6"/>
<keyword evidence="19" id="KW-0808">Transferase</keyword>
<evidence type="ECO:0000256" key="9">
    <source>
        <dbReference type="ARBA" id="ARBA00022989"/>
    </source>
</evidence>
<dbReference type="SMART" id="SM00458">
    <property type="entry name" value="RICIN"/>
    <property type="match status" value="1"/>
</dbReference>
<dbReference type="GO" id="GO:0034045">
    <property type="term" value="C:phagophore assembly site membrane"/>
    <property type="evidence" value="ECO:0007669"/>
    <property type="project" value="UniProtKB-SubCell"/>
</dbReference>
<evidence type="ECO:0000256" key="4">
    <source>
        <dbReference type="ARBA" id="ARBA00006185"/>
    </source>
</evidence>
<dbReference type="SUPFAM" id="SSF50370">
    <property type="entry name" value="Ricin B-like lectins"/>
    <property type="match status" value="1"/>
</dbReference>
<dbReference type="PANTHER" id="PTHR11675">
    <property type="entry name" value="N-ACETYLGALACTOSAMINYLTRANSFERASE"/>
    <property type="match status" value="1"/>
</dbReference>
<keyword evidence="20" id="KW-1185">Reference proteome</keyword>
<evidence type="ECO:0000256" key="5">
    <source>
        <dbReference type="ARBA" id="ARBA00022448"/>
    </source>
</evidence>
<dbReference type="SUPFAM" id="SSF53448">
    <property type="entry name" value="Nucleotide-diphospho-sugar transferases"/>
    <property type="match status" value="1"/>
</dbReference>
<dbReference type="EC" id="2.4.1.41" evidence="19"/>
<evidence type="ECO:0000256" key="17">
    <source>
        <dbReference type="SAM" id="Phobius"/>
    </source>
</evidence>
<keyword evidence="11" id="KW-0333">Golgi apparatus</keyword>
<comment type="similarity">
    <text evidence="4">Belongs to the ATG9 family.</text>
</comment>
<evidence type="ECO:0000313" key="19">
    <source>
        <dbReference type="EMBL" id="CAF2752345.1"/>
    </source>
</evidence>
<keyword evidence="5" id="KW-0813">Transport</keyword>
<dbReference type="GO" id="GO:0004653">
    <property type="term" value="F:polypeptide N-acetylgalactosaminyltransferase activity"/>
    <property type="evidence" value="ECO:0007669"/>
    <property type="project" value="UniProtKB-EC"/>
</dbReference>
<dbReference type="PANTHER" id="PTHR11675:SF134">
    <property type="entry name" value="N-ACETYLGALACTOSAMINYLTRANSFERASE 4-RELATED"/>
    <property type="match status" value="1"/>
</dbReference>
<dbReference type="InterPro" id="IPR007241">
    <property type="entry name" value="Autophagy-rel_prot_9"/>
</dbReference>
<dbReference type="GO" id="GO:0006493">
    <property type="term" value="P:protein O-linked glycosylation"/>
    <property type="evidence" value="ECO:0007669"/>
    <property type="project" value="TreeGrafter"/>
</dbReference>
<dbReference type="Pfam" id="PF00652">
    <property type="entry name" value="Ricin_B_lectin"/>
    <property type="match status" value="1"/>
</dbReference>
<keyword evidence="12" id="KW-0445">Lipid transport</keyword>